<gene>
    <name evidence="2" type="ORF">HNP90_000719</name>
</gene>
<dbReference type="Proteomes" id="UP000533207">
    <property type="component" value="Unassembled WGS sequence"/>
</dbReference>
<dbReference type="InterPro" id="IPR036390">
    <property type="entry name" value="WH_DNA-bd_sf"/>
</dbReference>
<reference evidence="2 3" key="1">
    <citation type="submission" date="2020-07" db="EMBL/GenBank/DDBJ databases">
        <title>Genomic Encyclopedia of Type Strains, Phase IV (KMG-V): Genome sequencing to study the core and pangenomes of soil and plant-associated prokaryotes.</title>
        <authorList>
            <person name="Whitman W."/>
        </authorList>
    </citation>
    <scope>NUCLEOTIDE SEQUENCE [LARGE SCALE GENOMIC DNA]</scope>
    <source>
        <strain evidence="2 3">C8</strain>
    </source>
</reference>
<dbReference type="Gene3D" id="1.10.10.10">
    <property type="entry name" value="Winged helix-like DNA-binding domain superfamily/Winged helix DNA-binding domain"/>
    <property type="match status" value="1"/>
</dbReference>
<sequence length="107" mass="12911">MDEVAVRRDILEYLYEKRDFVKGKDLVNISGLEKDDLKYCIHFLEIKGYLMVKSSSYGMSYYTRITEKGKDIIKEILDKREDRNSKKKHEHKKYPLIKSRKLRCPYK</sequence>
<dbReference type="EMBL" id="JACDUL010000002">
    <property type="protein sequence ID" value="MBA2861840.1"/>
    <property type="molecule type" value="Genomic_DNA"/>
</dbReference>
<dbReference type="SUPFAM" id="SSF46785">
    <property type="entry name" value="Winged helix' DNA-binding domain"/>
    <property type="match status" value="1"/>
</dbReference>
<protein>
    <submittedName>
        <fullName evidence="2">Putative transcriptional regulator</fullName>
    </submittedName>
</protein>
<dbReference type="InterPro" id="IPR036388">
    <property type="entry name" value="WH-like_DNA-bd_sf"/>
</dbReference>
<feature type="compositionally biased region" description="Basic residues" evidence="1">
    <location>
        <begin position="85"/>
        <end position="107"/>
    </location>
</feature>
<comment type="caution">
    <text evidence="2">The sequence shown here is derived from an EMBL/GenBank/DDBJ whole genome shotgun (WGS) entry which is preliminary data.</text>
</comment>
<evidence type="ECO:0000313" key="2">
    <source>
        <dbReference type="EMBL" id="MBA2861840.1"/>
    </source>
</evidence>
<dbReference type="AlphaFoldDB" id="A0A7J9PGN9"/>
<evidence type="ECO:0000313" key="3">
    <source>
        <dbReference type="Proteomes" id="UP000533207"/>
    </source>
</evidence>
<feature type="region of interest" description="Disordered" evidence="1">
    <location>
        <begin position="82"/>
        <end position="107"/>
    </location>
</feature>
<name>A0A7J9PGN9_METMI</name>
<dbReference type="RefSeq" id="WP_011976479.1">
    <property type="nucleotide sequence ID" value="NZ_JACDUL010000002.1"/>
</dbReference>
<evidence type="ECO:0000256" key="1">
    <source>
        <dbReference type="SAM" id="MobiDB-lite"/>
    </source>
</evidence>
<organism evidence="2 3">
    <name type="scientific">Methanococcus maripaludis</name>
    <name type="common">Methanococcus deltae</name>
    <dbReference type="NCBI Taxonomy" id="39152"/>
    <lineage>
        <taxon>Archaea</taxon>
        <taxon>Methanobacteriati</taxon>
        <taxon>Methanobacteriota</taxon>
        <taxon>Methanomada group</taxon>
        <taxon>Methanococci</taxon>
        <taxon>Methanococcales</taxon>
        <taxon>Methanococcaceae</taxon>
        <taxon>Methanococcus</taxon>
    </lineage>
</organism>
<accession>A0A7J9PGN9</accession>
<proteinExistence type="predicted"/>